<dbReference type="OrthoDB" id="449062at2759"/>
<dbReference type="Gene3D" id="1.25.10.10">
    <property type="entry name" value="Leucine-rich Repeat Variant"/>
    <property type="match status" value="1"/>
</dbReference>
<dbReference type="SUPFAM" id="SSF48371">
    <property type="entry name" value="ARM repeat"/>
    <property type="match status" value="1"/>
</dbReference>
<dbReference type="Proteomes" id="UP000198406">
    <property type="component" value="Unassembled WGS sequence"/>
</dbReference>
<name>A0A1Z5JDN1_FISSO</name>
<dbReference type="InterPro" id="IPR011989">
    <property type="entry name" value="ARM-like"/>
</dbReference>
<sequence length="501" mass="55780">MISQEYFDEIYLENVEAFDLSPEEAIEETLQQLQKQQSISFLQHLTLTPVDSEIGKEIRQKRAEFLQAVEESSRQMPFLLMRSCLNEDKTPPEQIEMYRHLIVRVQPGLATVLLHMFEDPEAKALELVVNDLLQLTPLYPGVLPSCSTGFSSELRNSISPLLVSSCLKELDRILQEENGGDHYLEHLVTLGYWSCRHCESNKQTWMNTSIADGEETKAKTLAPLLVAMLRKPNVSKQLIAAVGNWIILLCTFDEFRSSSSDRPAVQASHQNVGRLAEHGAIVALYQHISPGNAAILFSALRAMAIQDDTVQTMVAMGIVASAVEAWRQCTDDTALATALMGLFRNLCANDDLKTSLCRGTDWSIVNGPLPSSLVRQSALLAEHICGTVAAMTLRQPENGHHLVKAEWHKSVVEAMEHYKERGSLQRQGALAIRNLVSRSKELQVHILQAGAEAVLYKAAANHVNCQDEIYAALRDLDLVQPGSMRKYEVVEGKVVAQENTQ</sequence>
<accession>A0A1Z5JDN1</accession>
<keyword evidence="2" id="KW-1185">Reference proteome</keyword>
<evidence type="ECO:0000313" key="1">
    <source>
        <dbReference type="EMBL" id="GAX11888.1"/>
    </source>
</evidence>
<organism evidence="1 2">
    <name type="scientific">Fistulifera solaris</name>
    <name type="common">Oleaginous diatom</name>
    <dbReference type="NCBI Taxonomy" id="1519565"/>
    <lineage>
        <taxon>Eukaryota</taxon>
        <taxon>Sar</taxon>
        <taxon>Stramenopiles</taxon>
        <taxon>Ochrophyta</taxon>
        <taxon>Bacillariophyta</taxon>
        <taxon>Bacillariophyceae</taxon>
        <taxon>Bacillariophycidae</taxon>
        <taxon>Naviculales</taxon>
        <taxon>Naviculaceae</taxon>
        <taxon>Fistulifera</taxon>
    </lineage>
</organism>
<proteinExistence type="predicted"/>
<reference evidence="1 2" key="1">
    <citation type="journal article" date="2015" name="Plant Cell">
        <title>Oil accumulation by the oleaginous diatom Fistulifera solaris as revealed by the genome and transcriptome.</title>
        <authorList>
            <person name="Tanaka T."/>
            <person name="Maeda Y."/>
            <person name="Veluchamy A."/>
            <person name="Tanaka M."/>
            <person name="Abida H."/>
            <person name="Marechal E."/>
            <person name="Bowler C."/>
            <person name="Muto M."/>
            <person name="Sunaga Y."/>
            <person name="Tanaka M."/>
            <person name="Yoshino T."/>
            <person name="Taniguchi T."/>
            <person name="Fukuda Y."/>
            <person name="Nemoto M."/>
            <person name="Matsumoto M."/>
            <person name="Wong P.S."/>
            <person name="Aburatani S."/>
            <person name="Fujibuchi W."/>
        </authorList>
    </citation>
    <scope>NUCLEOTIDE SEQUENCE [LARGE SCALE GENOMIC DNA]</scope>
    <source>
        <strain evidence="1 2">JPCC DA0580</strain>
    </source>
</reference>
<dbReference type="AlphaFoldDB" id="A0A1Z5JDN1"/>
<protein>
    <submittedName>
        <fullName evidence="1">Uncharacterized protein</fullName>
    </submittedName>
</protein>
<dbReference type="EMBL" id="BDSP01000045">
    <property type="protein sequence ID" value="GAX11888.1"/>
    <property type="molecule type" value="Genomic_DNA"/>
</dbReference>
<comment type="caution">
    <text evidence="1">The sequence shown here is derived from an EMBL/GenBank/DDBJ whole genome shotgun (WGS) entry which is preliminary data.</text>
</comment>
<feature type="non-terminal residue" evidence="1">
    <location>
        <position position="501"/>
    </location>
</feature>
<dbReference type="InterPro" id="IPR016024">
    <property type="entry name" value="ARM-type_fold"/>
</dbReference>
<evidence type="ECO:0000313" key="2">
    <source>
        <dbReference type="Proteomes" id="UP000198406"/>
    </source>
</evidence>
<gene>
    <name evidence="1" type="ORF">FisN_20Lh051</name>
</gene>
<dbReference type="InParanoid" id="A0A1Z5JDN1"/>